<dbReference type="Proteomes" id="UP000718571">
    <property type="component" value="Unassembled WGS sequence"/>
</dbReference>
<dbReference type="InterPro" id="IPR002789">
    <property type="entry name" value="HerA_central"/>
</dbReference>
<evidence type="ECO:0000313" key="3">
    <source>
        <dbReference type="Proteomes" id="UP000718571"/>
    </source>
</evidence>
<feature type="domain" description="Helicase HerA central" evidence="1">
    <location>
        <begin position="83"/>
        <end position="228"/>
    </location>
</feature>
<protein>
    <submittedName>
        <fullName evidence="2">ATP-binding protein</fullName>
    </submittedName>
</protein>
<dbReference type="InterPro" id="IPR027417">
    <property type="entry name" value="P-loop_NTPase"/>
</dbReference>
<accession>A0A8T3UT26</accession>
<sequence>MIYLERNVSIEQIINVLKQYEGLIDLSNFTPLIDRYLKTKDGEMREFLLSRISERLEKAMSDVLAGRATQAEGEEPSEEGEFVIGEAVDSRGRIQPLRLSRDNLNKNILIIASVGHGKTSLIKRILDSLYLTDITYVIFDVKRDYVSFGTRENSFYLDSSNLKINILDPPKGIALTDWAMHVADVFSHSFSLLIGSRDFLLEAIINLYKSWKNSYPPSLADLANYIESGRRSEYAKVVLGRIKAVLASTRIFDCNKGIDLSKLDKFNLIFGMDNLGIAEQSFIASFIILYLYHLRMGDTEKRGKLQKVIVIDDAHTILDINKERDQALGVPILHTLISKMRELGVGFIFSDQQLSSLLSSAIQNSNIDFVGSVNLMKDLSTIFDSSMIREVSKAVSKLKVGEFLVISPSYSPYGVMKAYQPKEIEAVDLKAVNEKVSQRNDLFQFEKFDKKADTARLFAEELVNNPFGNLSAHKRNLNMKAEDFDALKSKLLGEGLIHEVAVKLDKQREAKYLYLNRDKPDDLKALGLTEDTIKRIVSMEQFVNRLLRRLSILKLKEEAINFESDEIGILLPGLKIYIVFMHKPDELLRLMETPFRRVIDVLDDRVKEDDAMIELIKSGRGANLSTLRFCHINNFIDTLLG</sequence>
<dbReference type="PANTHER" id="PTHR30121:SF6">
    <property type="entry name" value="SLR6007 PROTEIN"/>
    <property type="match status" value="1"/>
</dbReference>
<dbReference type="Gene3D" id="3.40.50.300">
    <property type="entry name" value="P-loop containing nucleotide triphosphate hydrolases"/>
    <property type="match status" value="2"/>
</dbReference>
<dbReference type="Pfam" id="PF01935">
    <property type="entry name" value="DUF87"/>
    <property type="match status" value="1"/>
</dbReference>
<dbReference type="PANTHER" id="PTHR30121">
    <property type="entry name" value="UNCHARACTERIZED PROTEIN YJGR-RELATED"/>
    <property type="match status" value="1"/>
</dbReference>
<reference evidence="2 3" key="1">
    <citation type="submission" date="2020-09" db="EMBL/GenBank/DDBJ databases">
        <title>Genomic characterization of a novel Parvarchaeota family in acid mine drainage sediments.</title>
        <authorList>
            <person name="Luo Z.-H."/>
        </authorList>
    </citation>
    <scope>NUCLEOTIDE SEQUENCE [LARGE SCALE GENOMIC DNA]</scope>
    <source>
        <strain evidence="2">MAS1_bins.189</strain>
    </source>
</reference>
<dbReference type="EMBL" id="JADFAR010000018">
    <property type="protein sequence ID" value="MBE5728513.1"/>
    <property type="molecule type" value="Genomic_DNA"/>
</dbReference>
<keyword evidence="2" id="KW-0547">Nucleotide-binding</keyword>
<comment type="caution">
    <text evidence="2">The sequence shown here is derived from an EMBL/GenBank/DDBJ whole genome shotgun (WGS) entry which is preliminary data.</text>
</comment>
<keyword evidence="2" id="KW-0067">ATP-binding</keyword>
<dbReference type="InterPro" id="IPR051162">
    <property type="entry name" value="T4SS_component"/>
</dbReference>
<organism evidence="2 3">
    <name type="scientific">Candidatus Acidifodinimicrobium mancum</name>
    <dbReference type="NCBI Taxonomy" id="2898728"/>
    <lineage>
        <taxon>Archaea</taxon>
        <taxon>Candidatus Parvarchaeota</taxon>
        <taxon>Candidatus Acidifodinimicrobiaceae</taxon>
        <taxon>Candidatus Acidifodinimicrobium</taxon>
    </lineage>
</organism>
<dbReference type="GO" id="GO:0005524">
    <property type="term" value="F:ATP binding"/>
    <property type="evidence" value="ECO:0007669"/>
    <property type="project" value="UniProtKB-KW"/>
</dbReference>
<evidence type="ECO:0000259" key="1">
    <source>
        <dbReference type="Pfam" id="PF01935"/>
    </source>
</evidence>
<gene>
    <name evidence="2" type="ORF">IHE51_01500</name>
</gene>
<name>A0A8T3UT26_9ARCH</name>
<dbReference type="AlphaFoldDB" id="A0A8T3UT26"/>
<dbReference type="SUPFAM" id="SSF52540">
    <property type="entry name" value="P-loop containing nucleoside triphosphate hydrolases"/>
    <property type="match status" value="1"/>
</dbReference>
<evidence type="ECO:0000313" key="2">
    <source>
        <dbReference type="EMBL" id="MBE5728513.1"/>
    </source>
</evidence>
<proteinExistence type="predicted"/>